<keyword evidence="6" id="KW-0645">Protease</keyword>
<dbReference type="Gene3D" id="2.10.109.10">
    <property type="entry name" value="Umud Fragment, subunit A"/>
    <property type="match status" value="1"/>
</dbReference>
<dbReference type="CDD" id="cd06530">
    <property type="entry name" value="S26_SPase_I"/>
    <property type="match status" value="1"/>
</dbReference>
<feature type="domain" description="Peptidase S26" evidence="7">
    <location>
        <begin position="3"/>
        <end position="204"/>
    </location>
</feature>
<dbReference type="PROSITE" id="PS00760">
    <property type="entry name" value="SPASE_I_2"/>
    <property type="match status" value="1"/>
</dbReference>
<dbReference type="InterPro" id="IPR000223">
    <property type="entry name" value="Pept_S26A_signal_pept_1"/>
</dbReference>
<dbReference type="SUPFAM" id="SSF51306">
    <property type="entry name" value="LexA/Signal peptidase"/>
    <property type="match status" value="1"/>
</dbReference>
<dbReference type="Pfam" id="PF10502">
    <property type="entry name" value="Peptidase_S26"/>
    <property type="match status" value="1"/>
</dbReference>
<evidence type="ECO:0000259" key="7">
    <source>
        <dbReference type="Pfam" id="PF10502"/>
    </source>
</evidence>
<name>A0ABQ6CWZ5_9HYPH</name>
<dbReference type="PROSITE" id="PS00761">
    <property type="entry name" value="SPASE_I_3"/>
    <property type="match status" value="1"/>
</dbReference>
<dbReference type="InterPro" id="IPR019757">
    <property type="entry name" value="Pept_S26A_signal_pept_1_Lys-AS"/>
</dbReference>
<dbReference type="InterPro" id="IPR019758">
    <property type="entry name" value="Pept_S26A_signal_pept_1_CS"/>
</dbReference>
<keyword evidence="9" id="KW-1185">Reference proteome</keyword>
<gene>
    <name evidence="8" type="ORF">GCM10007874_72200</name>
</gene>
<dbReference type="RefSeq" id="WP_284317115.1">
    <property type="nucleotide sequence ID" value="NZ_BSPC01000096.1"/>
</dbReference>
<evidence type="ECO:0000256" key="3">
    <source>
        <dbReference type="ARBA" id="ARBA00013208"/>
    </source>
</evidence>
<comment type="subcellular location">
    <subcellularLocation>
        <location evidence="6">Membrane</location>
        <topology evidence="6">Single-pass type II membrane protein</topology>
    </subcellularLocation>
</comment>
<dbReference type="PRINTS" id="PR00727">
    <property type="entry name" value="LEADERPTASE"/>
</dbReference>
<accession>A0ABQ6CWZ5</accession>
<dbReference type="PANTHER" id="PTHR43390">
    <property type="entry name" value="SIGNAL PEPTIDASE I"/>
    <property type="match status" value="1"/>
</dbReference>
<protein>
    <recommendedName>
        <fullName evidence="4 6">Signal peptidase I</fullName>
        <ecNumber evidence="3 6">3.4.21.89</ecNumber>
    </recommendedName>
</protein>
<reference evidence="9" key="1">
    <citation type="journal article" date="2019" name="Int. J. Syst. Evol. Microbiol.">
        <title>The Global Catalogue of Microorganisms (GCM) 10K type strain sequencing project: providing services to taxonomists for standard genome sequencing and annotation.</title>
        <authorList>
            <consortium name="The Broad Institute Genomics Platform"/>
            <consortium name="The Broad Institute Genome Sequencing Center for Infectious Disease"/>
            <person name="Wu L."/>
            <person name="Ma J."/>
        </authorList>
    </citation>
    <scope>NUCLEOTIDE SEQUENCE [LARGE SCALE GENOMIC DNA]</scope>
    <source>
        <strain evidence="9">NBRC 101365</strain>
    </source>
</reference>
<evidence type="ECO:0000313" key="8">
    <source>
        <dbReference type="EMBL" id="GLS24199.1"/>
    </source>
</evidence>
<dbReference type="PANTHER" id="PTHR43390:SF1">
    <property type="entry name" value="CHLOROPLAST PROCESSING PEPTIDASE"/>
    <property type="match status" value="1"/>
</dbReference>
<sequence length="219" mass="23844">MAILVLAAVVAAAQPRAFSIPSGSNIPTLLVGDVIMAGRFSYGVSAGSLGFPAGLFKGRLLASDPQQGDIAFFLFPHDPSVIYVKRVIGMPGDRVQMKEGRLYLNGTMVPRQEDGTYALKDMFGRKQDVPKYIETLPNGVKYDIIEIQGDVGFYDNTQEFLVPPGQYFTMGDNRDNSEDSRDMTASGVGFVPADNFIAKAWAVLYSTSSEPGRTFKPIQ</sequence>
<evidence type="ECO:0000256" key="2">
    <source>
        <dbReference type="ARBA" id="ARBA00009370"/>
    </source>
</evidence>
<evidence type="ECO:0000256" key="6">
    <source>
        <dbReference type="RuleBase" id="RU362042"/>
    </source>
</evidence>
<dbReference type="InterPro" id="IPR036286">
    <property type="entry name" value="LexA/Signal_pep-like_sf"/>
</dbReference>
<dbReference type="Proteomes" id="UP001156882">
    <property type="component" value="Unassembled WGS sequence"/>
</dbReference>
<comment type="similarity">
    <text evidence="2 6">Belongs to the peptidase S26 family.</text>
</comment>
<dbReference type="InterPro" id="IPR019533">
    <property type="entry name" value="Peptidase_S26"/>
</dbReference>
<comment type="catalytic activity">
    <reaction evidence="1 6">
        <text>Cleavage of hydrophobic, N-terminal signal or leader sequences from secreted and periplasmic proteins.</text>
        <dbReference type="EC" id="3.4.21.89"/>
    </reaction>
</comment>
<organism evidence="8 9">
    <name type="scientific">Labrys miyagiensis</name>
    <dbReference type="NCBI Taxonomy" id="346912"/>
    <lineage>
        <taxon>Bacteria</taxon>
        <taxon>Pseudomonadati</taxon>
        <taxon>Pseudomonadota</taxon>
        <taxon>Alphaproteobacteria</taxon>
        <taxon>Hyphomicrobiales</taxon>
        <taxon>Xanthobacteraceae</taxon>
        <taxon>Labrys</taxon>
    </lineage>
</organism>
<evidence type="ECO:0000256" key="5">
    <source>
        <dbReference type="ARBA" id="ARBA00022801"/>
    </source>
</evidence>
<keyword evidence="5 6" id="KW-0378">Hydrolase</keyword>
<evidence type="ECO:0000256" key="1">
    <source>
        <dbReference type="ARBA" id="ARBA00000677"/>
    </source>
</evidence>
<evidence type="ECO:0000256" key="4">
    <source>
        <dbReference type="ARBA" id="ARBA00019232"/>
    </source>
</evidence>
<proteinExistence type="inferred from homology"/>
<evidence type="ECO:0000313" key="9">
    <source>
        <dbReference type="Proteomes" id="UP001156882"/>
    </source>
</evidence>
<dbReference type="NCBIfam" id="TIGR02227">
    <property type="entry name" value="sigpep_I_bact"/>
    <property type="match status" value="1"/>
</dbReference>
<dbReference type="EC" id="3.4.21.89" evidence="3 6"/>
<dbReference type="EMBL" id="BSPC01000096">
    <property type="protein sequence ID" value="GLS24199.1"/>
    <property type="molecule type" value="Genomic_DNA"/>
</dbReference>
<comment type="caution">
    <text evidence="8">The sequence shown here is derived from an EMBL/GenBank/DDBJ whole genome shotgun (WGS) entry which is preliminary data.</text>
</comment>